<protein>
    <submittedName>
        <fullName evidence="1">Uncharacterized protein</fullName>
    </submittedName>
</protein>
<organism evidence="1">
    <name type="scientific">bioreactor metagenome</name>
    <dbReference type="NCBI Taxonomy" id="1076179"/>
    <lineage>
        <taxon>unclassified sequences</taxon>
        <taxon>metagenomes</taxon>
        <taxon>ecological metagenomes</taxon>
    </lineage>
</organism>
<evidence type="ECO:0000313" key="1">
    <source>
        <dbReference type="EMBL" id="MPN03602.1"/>
    </source>
</evidence>
<gene>
    <name evidence="1" type="ORF">SDC9_150833</name>
</gene>
<sequence>MVDPLANLYSVDENGAVWSIMVIDDEGNQLNYNQQHELTIDEYILWGRIVGADEEIPMNKKRFNLCIDEKVVARLGFTGVKGMHEVSLLWFEPNGSLYSYSQNSLCEDNIESPIYLWFWMNLNEINEDYFEGTWTIKLFIDGDYVLEDKIMINSGVVYQRYGNYRIEA</sequence>
<dbReference type="AlphaFoldDB" id="A0A645EQR0"/>
<accession>A0A645EQR0</accession>
<name>A0A645EQR0_9ZZZZ</name>
<reference evidence="1" key="1">
    <citation type="submission" date="2019-08" db="EMBL/GenBank/DDBJ databases">
        <authorList>
            <person name="Kucharzyk K."/>
            <person name="Murdoch R.W."/>
            <person name="Higgins S."/>
            <person name="Loffler F."/>
        </authorList>
    </citation>
    <scope>NUCLEOTIDE SEQUENCE</scope>
</reference>
<comment type="caution">
    <text evidence="1">The sequence shown here is derived from an EMBL/GenBank/DDBJ whole genome shotgun (WGS) entry which is preliminary data.</text>
</comment>
<dbReference type="EMBL" id="VSSQ01049527">
    <property type="protein sequence ID" value="MPN03602.1"/>
    <property type="molecule type" value="Genomic_DNA"/>
</dbReference>
<proteinExistence type="predicted"/>